<evidence type="ECO:0000313" key="2">
    <source>
        <dbReference type="Proteomes" id="UP000759103"/>
    </source>
</evidence>
<keyword evidence="2" id="KW-1185">Reference proteome</keyword>
<dbReference type="RefSeq" id="WP_219749141.1">
    <property type="nucleotide sequence ID" value="NZ_JAHXZN010000004.1"/>
</dbReference>
<dbReference type="Proteomes" id="UP000759103">
    <property type="component" value="Unassembled WGS sequence"/>
</dbReference>
<proteinExistence type="predicted"/>
<dbReference type="EMBL" id="JAHXZN010000004">
    <property type="protein sequence ID" value="MBW6531769.1"/>
    <property type="molecule type" value="Genomic_DNA"/>
</dbReference>
<comment type="caution">
    <text evidence="1">The sequence shown here is derived from an EMBL/GenBank/DDBJ whole genome shotgun (WGS) entry which is preliminary data.</text>
</comment>
<accession>A0ABS7BQT0</accession>
<organism evidence="1 2">
    <name type="scientific">Sphingomonas citri</name>
    <dbReference type="NCBI Taxonomy" id="2862499"/>
    <lineage>
        <taxon>Bacteria</taxon>
        <taxon>Pseudomonadati</taxon>
        <taxon>Pseudomonadota</taxon>
        <taxon>Alphaproteobacteria</taxon>
        <taxon>Sphingomonadales</taxon>
        <taxon>Sphingomonadaceae</taxon>
        <taxon>Sphingomonas</taxon>
    </lineage>
</organism>
<name>A0ABS7BQT0_9SPHN</name>
<sequence length="105" mass="11443">MVADVLTRSAAAPFAAAPLSGLADAWRRLRRRDERRVRDAAGAVPAWLAPPPERPLPRDLDLPLRLFDPAALARATPEAAPAPRAMALEPLLLDETLQRLRLLVA</sequence>
<evidence type="ECO:0000313" key="1">
    <source>
        <dbReference type="EMBL" id="MBW6531769.1"/>
    </source>
</evidence>
<reference evidence="1 2" key="1">
    <citation type="submission" date="2021-07" db="EMBL/GenBank/DDBJ databases">
        <title>Sphingomonas sp.</title>
        <authorList>
            <person name="Feng G."/>
            <person name="Li J."/>
            <person name="Pan M."/>
        </authorList>
    </citation>
    <scope>NUCLEOTIDE SEQUENCE [LARGE SCALE GENOMIC DNA]</scope>
    <source>
        <strain evidence="1 2">RRHST34</strain>
    </source>
</reference>
<gene>
    <name evidence="1" type="ORF">KZ820_13575</name>
</gene>
<protein>
    <submittedName>
        <fullName evidence="1">Uncharacterized protein</fullName>
    </submittedName>
</protein>